<gene>
    <name evidence="10" type="ORF">GCM10008013_10260</name>
</gene>
<feature type="transmembrane region" description="Helical" evidence="8">
    <location>
        <begin position="329"/>
        <end position="349"/>
    </location>
</feature>
<keyword evidence="4" id="KW-0997">Cell inner membrane</keyword>
<comment type="subcellular location">
    <subcellularLocation>
        <location evidence="1">Cell inner membrane</location>
        <topology evidence="1">Multi-pass membrane protein</topology>
    </subcellularLocation>
</comment>
<evidence type="ECO:0000256" key="8">
    <source>
        <dbReference type="SAM" id="Phobius"/>
    </source>
</evidence>
<organism evidence="10 11">
    <name type="scientific">Paenibacillus segetis</name>
    <dbReference type="NCBI Taxonomy" id="1325360"/>
    <lineage>
        <taxon>Bacteria</taxon>
        <taxon>Bacillati</taxon>
        <taxon>Bacillota</taxon>
        <taxon>Bacilli</taxon>
        <taxon>Bacillales</taxon>
        <taxon>Paenibacillaceae</taxon>
        <taxon>Paenibacillus</taxon>
    </lineage>
</organism>
<feature type="transmembrane region" description="Helical" evidence="8">
    <location>
        <begin position="240"/>
        <end position="262"/>
    </location>
</feature>
<feature type="domain" description="Major facilitator superfamily (MFS) profile" evidence="9">
    <location>
        <begin position="172"/>
        <end position="395"/>
    </location>
</feature>
<evidence type="ECO:0000313" key="10">
    <source>
        <dbReference type="EMBL" id="GGH15824.1"/>
    </source>
</evidence>
<protein>
    <submittedName>
        <fullName evidence="10">MFS transporter</fullName>
    </submittedName>
</protein>
<feature type="transmembrane region" description="Helical" evidence="8">
    <location>
        <begin position="163"/>
        <end position="182"/>
    </location>
</feature>
<evidence type="ECO:0000256" key="5">
    <source>
        <dbReference type="ARBA" id="ARBA00022692"/>
    </source>
</evidence>
<feature type="transmembrane region" description="Helical" evidence="8">
    <location>
        <begin position="203"/>
        <end position="220"/>
    </location>
</feature>
<evidence type="ECO:0000256" key="4">
    <source>
        <dbReference type="ARBA" id="ARBA00022519"/>
    </source>
</evidence>
<accession>A0ABQ1Y8H7</accession>
<dbReference type="Pfam" id="PF12832">
    <property type="entry name" value="MFS_1_like"/>
    <property type="match status" value="1"/>
</dbReference>
<dbReference type="InterPro" id="IPR024989">
    <property type="entry name" value="MFS_assoc_dom"/>
</dbReference>
<evidence type="ECO:0000259" key="9">
    <source>
        <dbReference type="PROSITE" id="PS50850"/>
    </source>
</evidence>
<dbReference type="InterPro" id="IPR036259">
    <property type="entry name" value="MFS_trans_sf"/>
</dbReference>
<keyword evidence="6 8" id="KW-1133">Transmembrane helix</keyword>
<proteinExistence type="predicted"/>
<dbReference type="SUPFAM" id="SSF103473">
    <property type="entry name" value="MFS general substrate transporter"/>
    <property type="match status" value="1"/>
</dbReference>
<reference evidence="11" key="1">
    <citation type="journal article" date="2019" name="Int. J. Syst. Evol. Microbiol.">
        <title>The Global Catalogue of Microorganisms (GCM) 10K type strain sequencing project: providing services to taxonomists for standard genome sequencing and annotation.</title>
        <authorList>
            <consortium name="The Broad Institute Genomics Platform"/>
            <consortium name="The Broad Institute Genome Sequencing Center for Infectious Disease"/>
            <person name="Wu L."/>
            <person name="Ma J."/>
        </authorList>
    </citation>
    <scope>NUCLEOTIDE SEQUENCE [LARGE SCALE GENOMIC DNA]</scope>
    <source>
        <strain evidence="11">CGMCC 1.12769</strain>
    </source>
</reference>
<dbReference type="InterPro" id="IPR020846">
    <property type="entry name" value="MFS_dom"/>
</dbReference>
<comment type="caution">
    <text evidence="10">The sequence shown here is derived from an EMBL/GenBank/DDBJ whole genome shotgun (WGS) entry which is preliminary data.</text>
</comment>
<keyword evidence="2" id="KW-0813">Transport</keyword>
<feature type="transmembrane region" description="Helical" evidence="8">
    <location>
        <begin position="46"/>
        <end position="65"/>
    </location>
</feature>
<evidence type="ECO:0000256" key="3">
    <source>
        <dbReference type="ARBA" id="ARBA00022475"/>
    </source>
</evidence>
<dbReference type="PANTHER" id="PTHR23522">
    <property type="entry name" value="BLL5896 PROTEIN"/>
    <property type="match status" value="1"/>
</dbReference>
<dbReference type="PANTHER" id="PTHR23522:SF10">
    <property type="entry name" value="3-PHENYLPROPIONIC ACID TRANSPORTER-RELATED"/>
    <property type="match status" value="1"/>
</dbReference>
<feature type="transmembrane region" description="Helical" evidence="8">
    <location>
        <begin position="100"/>
        <end position="123"/>
    </location>
</feature>
<evidence type="ECO:0000313" key="11">
    <source>
        <dbReference type="Proteomes" id="UP000659344"/>
    </source>
</evidence>
<feature type="transmembrane region" description="Helical" evidence="8">
    <location>
        <begin position="269"/>
        <end position="288"/>
    </location>
</feature>
<sequence length="395" mass="44612">MRSLFFARPELTWLRVYTFTIFGTSVLVASYFPLYYAQLGFSNTQIGLLYALGPMISLFSNMLWSLTSDRYRTVKKILMLLLLGQIMMTVFLSMSSNFTMIMFCITIFYFFFYPVFPLTDTLAISTAKQYNKNFITIRIFGSIGYATFAIVIGYVLTLIGSKWTLGVSIVIALASLIFSMFVKDRVTDVAKVNLSGIWSILKQKELIWFFGCVFCLAIGLRMNDAFLTISLHDLGATENLIGWSMLASALTEVPIFILLNIYGDRFKELPLLIFASLMFAVRFLLMGLTNSPYGIIGVQMMHGVSFGVFYVTAIRMLTRLIPDSYRATGLALFTVMWSSISGLLSGTFGGMVFEHFGRSNFYLVAMAFSVLACCGFASRYLFREPRGPRDIQRTM</sequence>
<evidence type="ECO:0000256" key="6">
    <source>
        <dbReference type="ARBA" id="ARBA00022989"/>
    </source>
</evidence>
<dbReference type="Proteomes" id="UP000659344">
    <property type="component" value="Unassembled WGS sequence"/>
</dbReference>
<feature type="transmembrane region" description="Helical" evidence="8">
    <location>
        <begin position="12"/>
        <end position="34"/>
    </location>
</feature>
<name>A0ABQ1Y8H7_9BACL</name>
<keyword evidence="5 8" id="KW-0812">Transmembrane</keyword>
<evidence type="ECO:0000256" key="2">
    <source>
        <dbReference type="ARBA" id="ARBA00022448"/>
    </source>
</evidence>
<keyword evidence="7 8" id="KW-0472">Membrane</keyword>
<dbReference type="PROSITE" id="PS50850">
    <property type="entry name" value="MFS"/>
    <property type="match status" value="1"/>
</dbReference>
<feature type="transmembrane region" description="Helical" evidence="8">
    <location>
        <begin position="294"/>
        <end position="317"/>
    </location>
</feature>
<evidence type="ECO:0000256" key="7">
    <source>
        <dbReference type="ARBA" id="ARBA00023136"/>
    </source>
</evidence>
<evidence type="ECO:0000256" key="1">
    <source>
        <dbReference type="ARBA" id="ARBA00004429"/>
    </source>
</evidence>
<feature type="transmembrane region" description="Helical" evidence="8">
    <location>
        <begin position="77"/>
        <end position="94"/>
    </location>
</feature>
<feature type="transmembrane region" description="Helical" evidence="8">
    <location>
        <begin position="361"/>
        <end position="382"/>
    </location>
</feature>
<dbReference type="RefSeq" id="WP_188536453.1">
    <property type="nucleotide sequence ID" value="NZ_BMFT01000001.1"/>
</dbReference>
<dbReference type="Gene3D" id="1.20.1250.20">
    <property type="entry name" value="MFS general substrate transporter like domains"/>
    <property type="match status" value="2"/>
</dbReference>
<dbReference type="PIRSF" id="PIRSF004925">
    <property type="entry name" value="HcaT"/>
    <property type="match status" value="1"/>
</dbReference>
<keyword evidence="3" id="KW-1003">Cell membrane</keyword>
<dbReference type="InterPro" id="IPR026032">
    <property type="entry name" value="HcaT-like"/>
</dbReference>
<feature type="transmembrane region" description="Helical" evidence="8">
    <location>
        <begin position="135"/>
        <end position="157"/>
    </location>
</feature>
<keyword evidence="11" id="KW-1185">Reference proteome</keyword>
<dbReference type="EMBL" id="BMFT01000001">
    <property type="protein sequence ID" value="GGH15824.1"/>
    <property type="molecule type" value="Genomic_DNA"/>
</dbReference>